<dbReference type="InParanoid" id="A0A2P6NSA3"/>
<keyword evidence="2" id="KW-1185">Reference proteome</keyword>
<dbReference type="GO" id="GO:0043240">
    <property type="term" value="C:Fanconi anaemia nuclear complex"/>
    <property type="evidence" value="ECO:0007669"/>
    <property type="project" value="InterPro"/>
</dbReference>
<reference evidence="1 2" key="1">
    <citation type="journal article" date="2018" name="Genome Biol. Evol.">
        <title>Multiple Roots of Fruiting Body Formation in Amoebozoa.</title>
        <authorList>
            <person name="Hillmann F."/>
            <person name="Forbes G."/>
            <person name="Novohradska S."/>
            <person name="Ferling I."/>
            <person name="Riege K."/>
            <person name="Groth M."/>
            <person name="Westermann M."/>
            <person name="Marz M."/>
            <person name="Spaller T."/>
            <person name="Winckler T."/>
            <person name="Schaap P."/>
            <person name="Glockner G."/>
        </authorList>
    </citation>
    <scope>NUCLEOTIDE SEQUENCE [LARGE SCALE GENOMIC DNA]</scope>
    <source>
        <strain evidence="1 2">Jena</strain>
    </source>
</reference>
<evidence type="ECO:0000313" key="1">
    <source>
        <dbReference type="EMBL" id="PRP86843.1"/>
    </source>
</evidence>
<sequence>MSITERGSLAEDIITYSDVLRQAATCPGWDDTAIDNAFEWGNHLQESIEILELTPEDEEKLSEHLQSHEQHLPYAPVPSVAGIYCSQHLFLRKLTSNPFIDADNMSRIFQLYVRMAPPDEEGSLGLKKATDVRQCHFTLGGSDPMQDFHRIIRSQSVKTTLSEAYEKLTSCVIGDANVTDHPLFHPLDLGYPFQNSSITRRGYGRAMRLKFDQFIQSDASLAESKLKDYMRDKNCTEIILFAFLSKDQNDDAVTPQSRSFWRDIVVTSLSVQPWYNLHPWTLSEVANQCDAYVDRLVQTILSPVEGHRREMEVLVSHMINRSGKLKGILQGELKRRGTEDGWLMEIMRI</sequence>
<comment type="caution">
    <text evidence="1">The sequence shown here is derived from an EMBL/GenBank/DDBJ whole genome shotgun (WGS) entry which is preliminary data.</text>
</comment>
<dbReference type="GO" id="GO:0036297">
    <property type="term" value="P:interstrand cross-link repair"/>
    <property type="evidence" value="ECO:0007669"/>
    <property type="project" value="InterPro"/>
</dbReference>
<evidence type="ECO:0000313" key="2">
    <source>
        <dbReference type="Proteomes" id="UP000241769"/>
    </source>
</evidence>
<dbReference type="AlphaFoldDB" id="A0A2P6NSA3"/>
<organism evidence="1 2">
    <name type="scientific">Planoprotostelium fungivorum</name>
    <dbReference type="NCBI Taxonomy" id="1890364"/>
    <lineage>
        <taxon>Eukaryota</taxon>
        <taxon>Amoebozoa</taxon>
        <taxon>Evosea</taxon>
        <taxon>Variosea</taxon>
        <taxon>Cavosteliida</taxon>
        <taxon>Cavosteliaceae</taxon>
        <taxon>Planoprotostelium</taxon>
    </lineage>
</organism>
<proteinExistence type="predicted"/>
<gene>
    <name evidence="1" type="ORF">PROFUN_05060</name>
</gene>
<accession>A0A2P6NSA3</accession>
<protein>
    <submittedName>
        <fullName evidence="1">Uncharacterized protein</fullName>
    </submittedName>
</protein>
<dbReference type="Proteomes" id="UP000241769">
    <property type="component" value="Unassembled WGS sequence"/>
</dbReference>
<dbReference type="EMBL" id="MDYQ01000026">
    <property type="protein sequence ID" value="PRP86843.1"/>
    <property type="molecule type" value="Genomic_DNA"/>
</dbReference>
<name>A0A2P6NSA3_9EUKA</name>